<reference evidence="1 2" key="1">
    <citation type="submission" date="2019-05" db="EMBL/GenBank/DDBJ databases">
        <title>Another draft genome of Portunus trituberculatus and its Hox gene families provides insights of decapod evolution.</title>
        <authorList>
            <person name="Jeong J.-H."/>
            <person name="Song I."/>
            <person name="Kim S."/>
            <person name="Choi T."/>
            <person name="Kim D."/>
            <person name="Ryu S."/>
            <person name="Kim W."/>
        </authorList>
    </citation>
    <scope>NUCLEOTIDE SEQUENCE [LARGE SCALE GENOMIC DNA]</scope>
    <source>
        <tissue evidence="1">Muscle</tissue>
    </source>
</reference>
<protein>
    <submittedName>
        <fullName evidence="1">Uncharacterized protein</fullName>
    </submittedName>
</protein>
<dbReference type="Proteomes" id="UP000324222">
    <property type="component" value="Unassembled WGS sequence"/>
</dbReference>
<evidence type="ECO:0000313" key="2">
    <source>
        <dbReference type="Proteomes" id="UP000324222"/>
    </source>
</evidence>
<keyword evidence="2" id="KW-1185">Reference proteome</keyword>
<name>A0A5B7IDY2_PORTR</name>
<dbReference type="EMBL" id="VSRR010054115">
    <property type="protein sequence ID" value="MPC80473.1"/>
    <property type="molecule type" value="Genomic_DNA"/>
</dbReference>
<gene>
    <name evidence="1" type="ORF">E2C01_075053</name>
</gene>
<comment type="caution">
    <text evidence="1">The sequence shown here is derived from an EMBL/GenBank/DDBJ whole genome shotgun (WGS) entry which is preliminary data.</text>
</comment>
<dbReference type="AlphaFoldDB" id="A0A5B7IDY2"/>
<accession>A0A5B7IDY2</accession>
<evidence type="ECO:0000313" key="1">
    <source>
        <dbReference type="EMBL" id="MPC80473.1"/>
    </source>
</evidence>
<sequence>MSRSPREHPANSHYYASDPDSLWFDSRGSQVSVLTGESEGALCLHQVPAFLVPCVGFCSYTALH</sequence>
<proteinExistence type="predicted"/>
<organism evidence="1 2">
    <name type="scientific">Portunus trituberculatus</name>
    <name type="common">Swimming crab</name>
    <name type="synonym">Neptunus trituberculatus</name>
    <dbReference type="NCBI Taxonomy" id="210409"/>
    <lineage>
        <taxon>Eukaryota</taxon>
        <taxon>Metazoa</taxon>
        <taxon>Ecdysozoa</taxon>
        <taxon>Arthropoda</taxon>
        <taxon>Crustacea</taxon>
        <taxon>Multicrustacea</taxon>
        <taxon>Malacostraca</taxon>
        <taxon>Eumalacostraca</taxon>
        <taxon>Eucarida</taxon>
        <taxon>Decapoda</taxon>
        <taxon>Pleocyemata</taxon>
        <taxon>Brachyura</taxon>
        <taxon>Eubrachyura</taxon>
        <taxon>Portunoidea</taxon>
        <taxon>Portunidae</taxon>
        <taxon>Portuninae</taxon>
        <taxon>Portunus</taxon>
    </lineage>
</organism>